<dbReference type="PANTHER" id="PTHR34847:SF1">
    <property type="entry name" value="NODULATION PROTEIN U"/>
    <property type="match status" value="1"/>
</dbReference>
<comment type="similarity">
    <text evidence="1">Belongs to the NodU/CmcH family.</text>
</comment>
<evidence type="ECO:0000259" key="3">
    <source>
        <dbReference type="Pfam" id="PF16861"/>
    </source>
</evidence>
<proteinExistence type="inferred from homology"/>
<dbReference type="InterPro" id="IPR051338">
    <property type="entry name" value="NodU/CmcH_Carbamoyltrnsfr"/>
</dbReference>
<feature type="domain" description="Carbamoyltransferase" evidence="2">
    <location>
        <begin position="6"/>
        <end position="357"/>
    </location>
</feature>
<organism evidence="4">
    <name type="scientific">Nostoc sp. CAVN2</name>
    <dbReference type="NCBI Taxonomy" id="1510471"/>
    <lineage>
        <taxon>Bacteria</taxon>
        <taxon>Bacillati</taxon>
        <taxon>Cyanobacteriota</taxon>
        <taxon>Cyanophyceae</taxon>
        <taxon>Nostocales</taxon>
        <taxon>Nostocaceae</taxon>
        <taxon>Nostoc</taxon>
    </lineage>
</organism>
<gene>
    <name evidence="4" type="primary">cabL</name>
</gene>
<dbReference type="AlphaFoldDB" id="A0A0Y0J948"/>
<dbReference type="InterPro" id="IPR031730">
    <property type="entry name" value="Carbam_trans_C"/>
</dbReference>
<protein>
    <submittedName>
        <fullName evidence="4">Carbamoyltransferase</fullName>
    </submittedName>
</protein>
<dbReference type="InterPro" id="IPR038152">
    <property type="entry name" value="Carbam_trans_C_sf"/>
</dbReference>
<sequence>MNTYYIGLANTCHDPAIAIVDSTGNVLFAEALERYLQNKRAWDVQPDNFSQIVQLIETYCDPKAKFVVSTSWKFEPWEIYLYQMYFYLFMGTEGTKPIMEPSWDKQLPFKQNFDWFAVLQFMALLKTGRNLAFQLRSRFNNNQIIFKRYRHHLTHAANACYSSPFTDAACMVVDGEGEKGSVSCYSYRNGQLKLVQESGRTGSLGALYAHVTELCGFDWRKGEEWKVMGLAPYGKVDPELYDLIHSMIEVKDCTLISPPGDRMANILAELKKRSVPEGASYWDAVDLAASGQQVFSDVMEELLNNFYKLGISDNLVLGGGCALNSAFNGKILEKVPFKALHVPSAPADDGNAIGTALLAYYEDHPKEVRKPSFQTPYLGSTVKKKSLENLLQFGKIERVRHLPGTVHLEAARLLSEGKLLGWVQGRAEFGPRALGNRSILADPRSPNMKDEINKRVKFREGYRPFAPSILHHFGHKYFENYQESPYMERTLTWRPEVREQVPAVVHANSTGRLQTVKREWNEKYYDLIEAFYEITSVPIILNTSLNVMGKPIVHSVEDAVSVFYTTGLDALVIEDYLIEKP</sequence>
<dbReference type="SUPFAM" id="SSF53067">
    <property type="entry name" value="Actin-like ATPase domain"/>
    <property type="match status" value="1"/>
</dbReference>
<evidence type="ECO:0000313" key="4">
    <source>
        <dbReference type="EMBL" id="AMB48445.1"/>
    </source>
</evidence>
<dbReference type="PANTHER" id="PTHR34847">
    <property type="entry name" value="NODULATION PROTEIN U"/>
    <property type="match status" value="1"/>
</dbReference>
<accession>A0A0Y0J948</accession>
<evidence type="ECO:0000256" key="1">
    <source>
        <dbReference type="ARBA" id="ARBA00006129"/>
    </source>
</evidence>
<dbReference type="Pfam" id="PF02543">
    <property type="entry name" value="Carbam_trans_N"/>
    <property type="match status" value="1"/>
</dbReference>
<dbReference type="Pfam" id="PF16861">
    <property type="entry name" value="Carbam_trans_C"/>
    <property type="match status" value="1"/>
</dbReference>
<reference evidence="4" key="1">
    <citation type="journal article" date="2016" name="Mar. Drugs">
        <title>Effects of Halide Ions on the Carbamidocyclophane Biosynthesis in Nostoc sp. CAVN2.</title>
        <authorList>
            <person name="Preisitsch M."/>
            <person name="Heiden S.E."/>
            <person name="Beerbaum M."/>
            <person name="Niedermeyer T.H.J."/>
            <person name="Schneefeld M."/>
            <person name="Herrmann J."/>
            <person name="Kumpfmueller J."/>
            <person name="Thuermer A."/>
            <person name="Neidhardt I."/>
            <person name="Wiesner C."/>
            <person name="Daniel R."/>
            <person name="Mueller R."/>
            <person name="Bange F.-C."/>
            <person name="Schmieder P."/>
            <person name="Schweder T."/>
            <person name="Mundt S."/>
        </authorList>
    </citation>
    <scope>NUCLEOTIDE SEQUENCE</scope>
    <source>
        <strain evidence="4">CAVN2</strain>
    </source>
</reference>
<feature type="domain" description="Carbamoyltransferase C-terminal" evidence="3">
    <location>
        <begin position="411"/>
        <end position="580"/>
    </location>
</feature>
<dbReference type="Gene3D" id="3.30.420.40">
    <property type="match status" value="2"/>
</dbReference>
<name>A0A0Y0J948_9NOSO</name>
<dbReference type="InterPro" id="IPR003696">
    <property type="entry name" value="Carbtransf_dom"/>
</dbReference>
<dbReference type="GO" id="GO:0016740">
    <property type="term" value="F:transferase activity"/>
    <property type="evidence" value="ECO:0007669"/>
    <property type="project" value="UniProtKB-KW"/>
</dbReference>
<dbReference type="InterPro" id="IPR043129">
    <property type="entry name" value="ATPase_NBD"/>
</dbReference>
<dbReference type="EMBL" id="KT826756">
    <property type="protein sequence ID" value="AMB48445.1"/>
    <property type="molecule type" value="Genomic_DNA"/>
</dbReference>
<keyword evidence="4" id="KW-0808">Transferase</keyword>
<dbReference type="CDD" id="cd24033">
    <property type="entry name" value="ASKHA_NBD_NodU_CmcH-like_N"/>
    <property type="match status" value="1"/>
</dbReference>
<dbReference type="Gene3D" id="3.90.870.20">
    <property type="entry name" value="Carbamoyltransferase, C-terminal domain"/>
    <property type="match status" value="1"/>
</dbReference>
<evidence type="ECO:0000259" key="2">
    <source>
        <dbReference type="Pfam" id="PF02543"/>
    </source>
</evidence>